<evidence type="ECO:0000256" key="1">
    <source>
        <dbReference type="SAM" id="MobiDB-lite"/>
    </source>
</evidence>
<dbReference type="AlphaFoldDB" id="A0AAV9RMB3"/>
<feature type="compositionally biased region" description="Polar residues" evidence="1">
    <location>
        <begin position="88"/>
        <end position="101"/>
    </location>
</feature>
<evidence type="ECO:0000313" key="3">
    <source>
        <dbReference type="Proteomes" id="UP001311232"/>
    </source>
</evidence>
<feature type="compositionally biased region" description="Low complexity" evidence="1">
    <location>
        <begin position="55"/>
        <end position="72"/>
    </location>
</feature>
<comment type="caution">
    <text evidence="2">The sequence shown here is derived from an EMBL/GenBank/DDBJ whole genome shotgun (WGS) entry which is preliminary data.</text>
</comment>
<sequence>MALFCWSLEDRQSWIPPALQPSSTTILTPPRILWASGKRIKNSYTSPAKRRRGRPTSSPAPAAASPGLAAPAISPPIFVPKTDPPAPQVSTSSSTPAIPQSSLLHSSRSWILSSAPTHPLLTCSGSSPPSLSRQISLFPAPLMPPAPRPFPPAFALDSARPSSSLG</sequence>
<reference evidence="2 3" key="1">
    <citation type="submission" date="2021-06" db="EMBL/GenBank/DDBJ databases">
        <authorList>
            <person name="Palmer J.M."/>
        </authorList>
    </citation>
    <scope>NUCLEOTIDE SEQUENCE [LARGE SCALE GENOMIC DNA]</scope>
    <source>
        <strain evidence="2 3">MEX-2019</strain>
        <tissue evidence="2">Muscle</tissue>
    </source>
</reference>
<keyword evidence="3" id="KW-1185">Reference proteome</keyword>
<dbReference type="EMBL" id="JAHHUM010001651">
    <property type="protein sequence ID" value="KAK5610130.1"/>
    <property type="molecule type" value="Genomic_DNA"/>
</dbReference>
<protein>
    <submittedName>
        <fullName evidence="2">Uncharacterized protein</fullName>
    </submittedName>
</protein>
<evidence type="ECO:0000313" key="2">
    <source>
        <dbReference type="EMBL" id="KAK5610130.1"/>
    </source>
</evidence>
<feature type="region of interest" description="Disordered" evidence="1">
    <location>
        <begin position="43"/>
        <end position="101"/>
    </location>
</feature>
<feature type="compositionally biased region" description="Pro residues" evidence="1">
    <location>
        <begin position="73"/>
        <end position="87"/>
    </location>
</feature>
<organism evidence="2 3">
    <name type="scientific">Crenichthys baileyi</name>
    <name type="common">White River springfish</name>
    <dbReference type="NCBI Taxonomy" id="28760"/>
    <lineage>
        <taxon>Eukaryota</taxon>
        <taxon>Metazoa</taxon>
        <taxon>Chordata</taxon>
        <taxon>Craniata</taxon>
        <taxon>Vertebrata</taxon>
        <taxon>Euteleostomi</taxon>
        <taxon>Actinopterygii</taxon>
        <taxon>Neopterygii</taxon>
        <taxon>Teleostei</taxon>
        <taxon>Neoteleostei</taxon>
        <taxon>Acanthomorphata</taxon>
        <taxon>Ovalentaria</taxon>
        <taxon>Atherinomorphae</taxon>
        <taxon>Cyprinodontiformes</taxon>
        <taxon>Goodeidae</taxon>
        <taxon>Crenichthys</taxon>
    </lineage>
</organism>
<accession>A0AAV9RMB3</accession>
<gene>
    <name evidence="2" type="ORF">CRENBAI_010986</name>
</gene>
<name>A0AAV9RMB3_9TELE</name>
<dbReference type="Proteomes" id="UP001311232">
    <property type="component" value="Unassembled WGS sequence"/>
</dbReference>
<proteinExistence type="predicted"/>